<keyword evidence="3" id="KW-1185">Reference proteome</keyword>
<feature type="region of interest" description="Disordered" evidence="1">
    <location>
        <begin position="1"/>
        <end position="31"/>
    </location>
</feature>
<evidence type="ECO:0000313" key="3">
    <source>
        <dbReference type="Proteomes" id="UP000245884"/>
    </source>
</evidence>
<accession>A0A316ULA1</accession>
<dbReference type="Proteomes" id="UP000245884">
    <property type="component" value="Unassembled WGS sequence"/>
</dbReference>
<dbReference type="OrthoDB" id="3360421at2759"/>
<organism evidence="2 3">
    <name type="scientific">Jaminaea rosea</name>
    <dbReference type="NCBI Taxonomy" id="1569628"/>
    <lineage>
        <taxon>Eukaryota</taxon>
        <taxon>Fungi</taxon>
        <taxon>Dikarya</taxon>
        <taxon>Basidiomycota</taxon>
        <taxon>Ustilaginomycotina</taxon>
        <taxon>Exobasidiomycetes</taxon>
        <taxon>Microstromatales</taxon>
        <taxon>Microstromatales incertae sedis</taxon>
        <taxon>Jaminaea</taxon>
    </lineage>
</organism>
<dbReference type="GeneID" id="37031600"/>
<reference evidence="2 3" key="1">
    <citation type="journal article" date="2018" name="Mol. Biol. Evol.">
        <title>Broad Genomic Sampling Reveals a Smut Pathogenic Ancestry of the Fungal Clade Ustilaginomycotina.</title>
        <authorList>
            <person name="Kijpornyongpan T."/>
            <person name="Mondo S.J."/>
            <person name="Barry K."/>
            <person name="Sandor L."/>
            <person name="Lee J."/>
            <person name="Lipzen A."/>
            <person name="Pangilinan J."/>
            <person name="LaButti K."/>
            <person name="Hainaut M."/>
            <person name="Henrissat B."/>
            <person name="Grigoriev I.V."/>
            <person name="Spatafora J.W."/>
            <person name="Aime M.C."/>
        </authorList>
    </citation>
    <scope>NUCLEOTIDE SEQUENCE [LARGE SCALE GENOMIC DNA]</scope>
    <source>
        <strain evidence="2 3">MCA 5214</strain>
    </source>
</reference>
<evidence type="ECO:0000256" key="1">
    <source>
        <dbReference type="SAM" id="MobiDB-lite"/>
    </source>
</evidence>
<gene>
    <name evidence="2" type="ORF">BDZ90DRAFT_68734</name>
</gene>
<sequence>MPSSKGEPTDPQLRERIKEQIKKEAGGGWAAWCGAKLAKEYERQGGGYKNTPDNPNKPKKGTPEPKEGENRAAGGAAQTAKREKKEAEGKKGDGEKPDSKQKPSSSSAQKKDAGKKREASAKADGAEEPKEKKQGGCPEGEEGKGTCQGAHQGREAAAQAWRKEVSSR</sequence>
<dbReference type="EMBL" id="KZ819675">
    <property type="protein sequence ID" value="PWN25578.1"/>
    <property type="molecule type" value="Genomic_DNA"/>
</dbReference>
<protein>
    <submittedName>
        <fullName evidence="2">Uncharacterized protein</fullName>
    </submittedName>
</protein>
<feature type="compositionally biased region" description="Basic and acidic residues" evidence="1">
    <location>
        <begin position="61"/>
        <end position="70"/>
    </location>
</feature>
<dbReference type="AlphaFoldDB" id="A0A316ULA1"/>
<feature type="compositionally biased region" description="Basic and acidic residues" evidence="1">
    <location>
        <begin position="80"/>
        <end position="101"/>
    </location>
</feature>
<name>A0A316ULA1_9BASI</name>
<feature type="compositionally biased region" description="Basic and acidic residues" evidence="1">
    <location>
        <begin position="109"/>
        <end position="134"/>
    </location>
</feature>
<evidence type="ECO:0000313" key="2">
    <source>
        <dbReference type="EMBL" id="PWN25578.1"/>
    </source>
</evidence>
<dbReference type="STRING" id="1569628.A0A316ULA1"/>
<feature type="region of interest" description="Disordered" evidence="1">
    <location>
        <begin position="44"/>
        <end position="168"/>
    </location>
</feature>
<proteinExistence type="predicted"/>
<dbReference type="RefSeq" id="XP_025360190.1">
    <property type="nucleotide sequence ID" value="XM_025509777.1"/>
</dbReference>
<feature type="compositionally biased region" description="Basic and acidic residues" evidence="1">
    <location>
        <begin position="12"/>
        <end position="25"/>
    </location>
</feature>